<keyword evidence="2" id="KW-1185">Reference proteome</keyword>
<reference evidence="1 2" key="1">
    <citation type="submission" date="2016-10" db="EMBL/GenBank/DDBJ databases">
        <title>Genome sequence of Streptomyces gilvigriseus MUSC 26.</title>
        <authorList>
            <person name="Lee L.-H."/>
            <person name="Ser H.-L."/>
        </authorList>
    </citation>
    <scope>NUCLEOTIDE SEQUENCE [LARGE SCALE GENOMIC DNA]</scope>
    <source>
        <strain evidence="1 2">MUSC 26</strain>
    </source>
</reference>
<name>A0A1J7CCY3_9ACTN</name>
<dbReference type="STRING" id="1428644.BIV57_00755"/>
<gene>
    <name evidence="1" type="ORF">BIV57_00755</name>
</gene>
<dbReference type="EMBL" id="MLCF01000002">
    <property type="protein sequence ID" value="OIV39404.1"/>
    <property type="molecule type" value="Genomic_DNA"/>
</dbReference>
<evidence type="ECO:0000313" key="2">
    <source>
        <dbReference type="Proteomes" id="UP000243342"/>
    </source>
</evidence>
<accession>A0A1J7CCY3</accession>
<dbReference type="Proteomes" id="UP000243342">
    <property type="component" value="Unassembled WGS sequence"/>
</dbReference>
<evidence type="ECO:0000313" key="1">
    <source>
        <dbReference type="EMBL" id="OIV39404.1"/>
    </source>
</evidence>
<proteinExistence type="predicted"/>
<dbReference type="AlphaFoldDB" id="A0A1J7CCY3"/>
<comment type="caution">
    <text evidence="1">The sequence shown here is derived from an EMBL/GenBank/DDBJ whole genome shotgun (WGS) entry which is preliminary data.</text>
</comment>
<sequence>MEELNPAPDQVRYRVEIADAHACHRLVPLYAHLENALARCEHDLRRAYPGPAADWEIRWVPDRDSSPSCWRMDVCTPLLGRRFVAVGYWVTAVGSELEGVPKPLTVPAAGGIGP</sequence>
<dbReference type="RefSeq" id="WP_071654606.1">
    <property type="nucleotide sequence ID" value="NZ_MLCF01000002.1"/>
</dbReference>
<organism evidence="1 2">
    <name type="scientific">Mangrovactinospora gilvigrisea</name>
    <dbReference type="NCBI Taxonomy" id="1428644"/>
    <lineage>
        <taxon>Bacteria</taxon>
        <taxon>Bacillati</taxon>
        <taxon>Actinomycetota</taxon>
        <taxon>Actinomycetes</taxon>
        <taxon>Kitasatosporales</taxon>
        <taxon>Streptomycetaceae</taxon>
        <taxon>Mangrovactinospora</taxon>
    </lineage>
</organism>
<protein>
    <submittedName>
        <fullName evidence="1">Uncharacterized protein</fullName>
    </submittedName>
</protein>